<dbReference type="GO" id="GO:0009252">
    <property type="term" value="P:peptidoglycan biosynthetic process"/>
    <property type="evidence" value="ECO:0007669"/>
    <property type="project" value="UniProtKB-UniRule"/>
</dbReference>
<name>A0A2H0TE42_9BACT</name>
<evidence type="ECO:0000313" key="15">
    <source>
        <dbReference type="Proteomes" id="UP000231503"/>
    </source>
</evidence>
<dbReference type="Pfam" id="PF00275">
    <property type="entry name" value="EPSP_synthase"/>
    <property type="match status" value="1"/>
</dbReference>
<comment type="function">
    <text evidence="12">Cell wall formation. Adds enolpyruvyl to UDP-N-acetylglucosamine.</text>
</comment>
<dbReference type="InterPro" id="IPR013792">
    <property type="entry name" value="RNA3'P_cycl/enolpyr_Trfase_a/b"/>
</dbReference>
<dbReference type="GO" id="GO:0051301">
    <property type="term" value="P:cell division"/>
    <property type="evidence" value="ECO:0007669"/>
    <property type="project" value="UniProtKB-KW"/>
</dbReference>
<evidence type="ECO:0000256" key="9">
    <source>
        <dbReference type="ARBA" id="ARBA00023316"/>
    </source>
</evidence>
<comment type="subcellular location">
    <subcellularLocation>
        <location evidence="1 12">Cytoplasm</location>
    </subcellularLocation>
</comment>
<sequence length="429" mass="45975">MNEDSYALVIRGGKELSGAIAVNGAKNDVLSLMAASVVFSHPVTLTNVPRISDVAKMKALLEGIGVRVTEDPDKRTITLDPSSVKNPVLDAALAEKIRASVMLIGPVMARLGEITFPYPGGCVIGKRPIDFFINGFKKLGADVTESDTVFSFRLKKHTGGNIVLPYPSVTVTETLMINSALGNGTTTITNAACEPEIESLAQFLGSGGAHITGAGTHTITVQGTNGRLLAQSRPEAFPVLPDRIEAGSFAILASLLGNPIRITQCAPRHIESLLERLRDLGVSVRAGNDWIEIRRPKQFTSVDIKTGPYPAFATDLQAPFTVLLTQAGGKAVVFETVFEERLHYIEELKQMGANITLCDPHRAIVVGPTPLSGRAVKSPDLRAGLAFIIAGLIAKGESVIHNVYHIDRGYEDIEARLRALGASIERRTL</sequence>
<keyword evidence="4 12" id="KW-0132">Cell division</keyword>
<evidence type="ECO:0000256" key="5">
    <source>
        <dbReference type="ARBA" id="ARBA00022679"/>
    </source>
</evidence>
<feature type="binding site" evidence="12">
    <location>
        <position position="315"/>
    </location>
    <ligand>
        <name>UDP-N-acetyl-alpha-D-glucosamine</name>
        <dbReference type="ChEBI" id="CHEBI:57705"/>
    </ligand>
</feature>
<feature type="active site" description="Proton donor" evidence="12">
    <location>
        <position position="122"/>
    </location>
</feature>
<dbReference type="PANTHER" id="PTHR43783">
    <property type="entry name" value="UDP-N-ACETYLGLUCOSAMINE 1-CARBOXYVINYLTRANSFERASE"/>
    <property type="match status" value="1"/>
</dbReference>
<dbReference type="InterPro" id="IPR036968">
    <property type="entry name" value="Enolpyruvate_Tfrase_sf"/>
</dbReference>
<comment type="similarity">
    <text evidence="10 12">Belongs to the EPSP synthase family. MurA subfamily.</text>
</comment>
<comment type="catalytic activity">
    <reaction evidence="11 12">
        <text>phosphoenolpyruvate + UDP-N-acetyl-alpha-D-glucosamine = UDP-N-acetyl-3-O-(1-carboxyvinyl)-alpha-D-glucosamine + phosphate</text>
        <dbReference type="Rhea" id="RHEA:18681"/>
        <dbReference type="ChEBI" id="CHEBI:43474"/>
        <dbReference type="ChEBI" id="CHEBI:57705"/>
        <dbReference type="ChEBI" id="CHEBI:58702"/>
        <dbReference type="ChEBI" id="CHEBI:68483"/>
        <dbReference type="EC" id="2.5.1.7"/>
    </reaction>
</comment>
<keyword evidence="5 12" id="KW-0808">Transferase</keyword>
<keyword evidence="8 12" id="KW-0131">Cell cycle</keyword>
<evidence type="ECO:0000256" key="12">
    <source>
        <dbReference type="HAMAP-Rule" id="MF_00111"/>
    </source>
</evidence>
<dbReference type="UniPathway" id="UPA00219"/>
<evidence type="ECO:0000256" key="11">
    <source>
        <dbReference type="ARBA" id="ARBA00047527"/>
    </source>
</evidence>
<keyword evidence="9 12" id="KW-0961">Cell wall biogenesis/degradation</keyword>
<comment type="caution">
    <text evidence="14">The sequence shown here is derived from an EMBL/GenBank/DDBJ whole genome shotgun (WGS) entry which is preliminary data.</text>
</comment>
<dbReference type="GO" id="GO:0008760">
    <property type="term" value="F:UDP-N-acetylglucosamine 1-carboxyvinyltransferase activity"/>
    <property type="evidence" value="ECO:0007669"/>
    <property type="project" value="UniProtKB-UniRule"/>
</dbReference>
<dbReference type="InterPro" id="IPR001986">
    <property type="entry name" value="Enolpyruvate_Tfrase_dom"/>
</dbReference>
<dbReference type="SUPFAM" id="SSF55205">
    <property type="entry name" value="EPT/RTPC-like"/>
    <property type="match status" value="1"/>
</dbReference>
<dbReference type="GO" id="GO:0008360">
    <property type="term" value="P:regulation of cell shape"/>
    <property type="evidence" value="ECO:0007669"/>
    <property type="project" value="UniProtKB-KW"/>
</dbReference>
<dbReference type="NCBIfam" id="TIGR01072">
    <property type="entry name" value="murA"/>
    <property type="match status" value="1"/>
</dbReference>
<organism evidence="14 15">
    <name type="scientific">Candidatus Niyogibacteria bacterium CG10_big_fil_rev_8_21_14_0_10_46_36</name>
    <dbReference type="NCBI Taxonomy" id="1974726"/>
    <lineage>
        <taxon>Bacteria</taxon>
        <taxon>Candidatus Niyogiibacteriota</taxon>
    </lineage>
</organism>
<dbReference type="GO" id="GO:0071555">
    <property type="term" value="P:cell wall organization"/>
    <property type="evidence" value="ECO:0007669"/>
    <property type="project" value="UniProtKB-KW"/>
</dbReference>
<evidence type="ECO:0000256" key="6">
    <source>
        <dbReference type="ARBA" id="ARBA00022960"/>
    </source>
</evidence>
<feature type="binding site" evidence="12">
    <location>
        <position position="98"/>
    </location>
    <ligand>
        <name>UDP-N-acetyl-alpha-D-glucosamine</name>
        <dbReference type="ChEBI" id="CHEBI:57705"/>
    </ligand>
</feature>
<dbReference type="PANTHER" id="PTHR43783:SF1">
    <property type="entry name" value="UDP-N-ACETYLGLUCOSAMINE 1-CARBOXYVINYLTRANSFERASE"/>
    <property type="match status" value="1"/>
</dbReference>
<evidence type="ECO:0000313" key="14">
    <source>
        <dbReference type="EMBL" id="PIR69819.1"/>
    </source>
</evidence>
<dbReference type="InterPro" id="IPR005750">
    <property type="entry name" value="UDP_GlcNAc_COvinyl_MurA"/>
</dbReference>
<dbReference type="InterPro" id="IPR050068">
    <property type="entry name" value="MurA_subfamily"/>
</dbReference>
<evidence type="ECO:0000256" key="8">
    <source>
        <dbReference type="ARBA" id="ARBA00023306"/>
    </source>
</evidence>
<keyword evidence="12" id="KW-0670">Pyruvate</keyword>
<proteinExistence type="inferred from homology"/>
<comment type="pathway">
    <text evidence="2 12">Cell wall biogenesis; peptidoglycan biosynthesis.</text>
</comment>
<evidence type="ECO:0000256" key="10">
    <source>
        <dbReference type="ARBA" id="ARBA00038367"/>
    </source>
</evidence>
<dbReference type="Gene3D" id="3.65.10.10">
    <property type="entry name" value="Enolpyruvate transferase domain"/>
    <property type="match status" value="2"/>
</dbReference>
<accession>A0A2H0TE42</accession>
<evidence type="ECO:0000256" key="7">
    <source>
        <dbReference type="ARBA" id="ARBA00022984"/>
    </source>
</evidence>
<dbReference type="Proteomes" id="UP000231503">
    <property type="component" value="Unassembled WGS sequence"/>
</dbReference>
<dbReference type="CDD" id="cd01555">
    <property type="entry name" value="UdpNAET"/>
    <property type="match status" value="1"/>
</dbReference>
<keyword evidence="7 12" id="KW-0573">Peptidoglycan synthesis</keyword>
<dbReference type="EC" id="2.5.1.7" evidence="12"/>
<gene>
    <name evidence="12 14" type="primary">murA</name>
    <name evidence="14" type="ORF">COU47_00055</name>
</gene>
<feature type="modified residue" description="2-(S-cysteinyl)pyruvic acid O-phosphothioketal" evidence="12">
    <location>
        <position position="122"/>
    </location>
</feature>
<evidence type="ECO:0000256" key="4">
    <source>
        <dbReference type="ARBA" id="ARBA00022618"/>
    </source>
</evidence>
<dbReference type="NCBIfam" id="NF006873">
    <property type="entry name" value="PRK09369.1"/>
    <property type="match status" value="1"/>
</dbReference>
<dbReference type="HAMAP" id="MF_00111">
    <property type="entry name" value="MurA"/>
    <property type="match status" value="1"/>
</dbReference>
<feature type="domain" description="Enolpyruvate transferase" evidence="13">
    <location>
        <begin position="11"/>
        <end position="417"/>
    </location>
</feature>
<evidence type="ECO:0000256" key="1">
    <source>
        <dbReference type="ARBA" id="ARBA00004496"/>
    </source>
</evidence>
<feature type="binding site" evidence="12">
    <location>
        <position position="337"/>
    </location>
    <ligand>
        <name>UDP-N-acetyl-alpha-D-glucosamine</name>
        <dbReference type="ChEBI" id="CHEBI:57705"/>
    </ligand>
</feature>
<dbReference type="GO" id="GO:0019277">
    <property type="term" value="P:UDP-N-acetylgalactosamine biosynthetic process"/>
    <property type="evidence" value="ECO:0007669"/>
    <property type="project" value="InterPro"/>
</dbReference>
<keyword evidence="3 12" id="KW-0963">Cytoplasm</keyword>
<evidence type="ECO:0000256" key="2">
    <source>
        <dbReference type="ARBA" id="ARBA00004752"/>
    </source>
</evidence>
<dbReference type="GO" id="GO:0005737">
    <property type="term" value="C:cytoplasm"/>
    <property type="evidence" value="ECO:0007669"/>
    <property type="project" value="UniProtKB-SubCell"/>
</dbReference>
<dbReference type="AlphaFoldDB" id="A0A2H0TE42"/>
<evidence type="ECO:0000256" key="3">
    <source>
        <dbReference type="ARBA" id="ARBA00022490"/>
    </source>
</evidence>
<reference evidence="15" key="1">
    <citation type="submission" date="2017-09" db="EMBL/GenBank/DDBJ databases">
        <title>Depth-based differentiation of microbial function through sediment-hosted aquifers and enrichment of novel symbionts in the deep terrestrial subsurface.</title>
        <authorList>
            <person name="Probst A.J."/>
            <person name="Ladd B."/>
            <person name="Jarett J.K."/>
            <person name="Geller-Mcgrath D.E."/>
            <person name="Sieber C.M.K."/>
            <person name="Emerson J.B."/>
            <person name="Anantharaman K."/>
            <person name="Thomas B.C."/>
            <person name="Malmstrom R."/>
            <person name="Stieglmeier M."/>
            <person name="Klingl A."/>
            <person name="Woyke T."/>
            <person name="Ryan C.M."/>
            <person name="Banfield J.F."/>
        </authorList>
    </citation>
    <scope>NUCLEOTIDE SEQUENCE [LARGE SCALE GENOMIC DNA]</scope>
</reference>
<dbReference type="EMBL" id="PFCO01000001">
    <property type="protein sequence ID" value="PIR69819.1"/>
    <property type="molecule type" value="Genomic_DNA"/>
</dbReference>
<protein>
    <recommendedName>
        <fullName evidence="12">UDP-N-acetylglucosamine 1-carboxyvinyltransferase</fullName>
        <ecNumber evidence="12">2.5.1.7</ecNumber>
    </recommendedName>
    <alternativeName>
        <fullName evidence="12">Enoylpyruvate transferase</fullName>
    </alternativeName>
    <alternativeName>
        <fullName evidence="12">UDP-N-acetylglucosamine enolpyruvyl transferase</fullName>
        <shortName evidence="12">EPT</shortName>
    </alternativeName>
</protein>
<comment type="caution">
    <text evidence="12">Lacks conserved residue(s) required for the propagation of feature annotation.</text>
</comment>
<keyword evidence="6 12" id="KW-0133">Cell shape</keyword>
<evidence type="ECO:0000259" key="13">
    <source>
        <dbReference type="Pfam" id="PF00275"/>
    </source>
</evidence>
<feature type="binding site" evidence="12">
    <location>
        <begin position="26"/>
        <end position="27"/>
    </location>
    <ligand>
        <name>phosphoenolpyruvate</name>
        <dbReference type="ChEBI" id="CHEBI:58702"/>
    </ligand>
</feature>